<dbReference type="InterPro" id="IPR001353">
    <property type="entry name" value="Proteasome_sua/b"/>
</dbReference>
<dbReference type="InterPro" id="IPR016545">
    <property type="entry name" value="UCP009120_prtse"/>
</dbReference>
<accession>A0ABW1SFA9</accession>
<dbReference type="EMBL" id="JBHSSW010000066">
    <property type="protein sequence ID" value="MFC6199911.1"/>
    <property type="molecule type" value="Genomic_DNA"/>
</dbReference>
<dbReference type="Proteomes" id="UP001596303">
    <property type="component" value="Unassembled WGS sequence"/>
</dbReference>
<evidence type="ECO:0000313" key="2">
    <source>
        <dbReference type="Proteomes" id="UP001596303"/>
    </source>
</evidence>
<dbReference type="SUPFAM" id="SSF56235">
    <property type="entry name" value="N-terminal nucleophile aminohydrolases (Ntn hydrolases)"/>
    <property type="match status" value="1"/>
</dbReference>
<dbReference type="CDD" id="cd03765">
    <property type="entry name" value="proteasome_beta_bacterial"/>
    <property type="match status" value="1"/>
</dbReference>
<dbReference type="Gene3D" id="3.60.20.10">
    <property type="entry name" value="Glutamine Phosphoribosylpyrophosphate, subunit 1, domain 1"/>
    <property type="match status" value="1"/>
</dbReference>
<gene>
    <name evidence="1" type="ORF">ACFQDM_17695</name>
</gene>
<dbReference type="PIRSF" id="PIRSF009120">
    <property type="entry name" value="UCP009120_prtse"/>
    <property type="match status" value="1"/>
</dbReference>
<keyword evidence="2" id="KW-1185">Reference proteome</keyword>
<comment type="caution">
    <text evidence="1">The sequence shown here is derived from an EMBL/GenBank/DDBJ whole genome shotgun (WGS) entry which is preliminary data.</text>
</comment>
<dbReference type="InterPro" id="IPR029055">
    <property type="entry name" value="Ntn_hydrolases_N"/>
</dbReference>
<organism evidence="1 2">
    <name type="scientific">Ponticaulis profundi</name>
    <dbReference type="NCBI Taxonomy" id="2665222"/>
    <lineage>
        <taxon>Bacteria</taxon>
        <taxon>Pseudomonadati</taxon>
        <taxon>Pseudomonadota</taxon>
        <taxon>Alphaproteobacteria</taxon>
        <taxon>Hyphomonadales</taxon>
        <taxon>Hyphomonadaceae</taxon>
        <taxon>Ponticaulis</taxon>
    </lineage>
</organism>
<protein>
    <submittedName>
        <fullName evidence="1">Peptidase</fullName>
    </submittedName>
</protein>
<reference evidence="2" key="1">
    <citation type="journal article" date="2019" name="Int. J. Syst. Evol. Microbiol.">
        <title>The Global Catalogue of Microorganisms (GCM) 10K type strain sequencing project: providing services to taxonomists for standard genome sequencing and annotation.</title>
        <authorList>
            <consortium name="The Broad Institute Genomics Platform"/>
            <consortium name="The Broad Institute Genome Sequencing Center for Infectious Disease"/>
            <person name="Wu L."/>
            <person name="Ma J."/>
        </authorList>
    </citation>
    <scope>NUCLEOTIDE SEQUENCE [LARGE SCALE GENOMIC DNA]</scope>
    <source>
        <strain evidence="2">CGMCC-1.15741</strain>
    </source>
</reference>
<evidence type="ECO:0000313" key="1">
    <source>
        <dbReference type="EMBL" id="MFC6199911.1"/>
    </source>
</evidence>
<dbReference type="RefSeq" id="WP_377381532.1">
    <property type="nucleotide sequence ID" value="NZ_JBHSSW010000066.1"/>
</dbReference>
<name>A0ABW1SFA9_9PROT</name>
<proteinExistence type="predicted"/>
<dbReference type="Pfam" id="PF00227">
    <property type="entry name" value="Proteasome"/>
    <property type="match status" value="1"/>
</dbReference>
<sequence>MTYCVGIKLNQGLVLLSDTRTNAGVDNISKVKKLFTWQVPGERIISMMTAGNLAITQAVISEINERIEAPNPNEPTIFSAPTMFEVAQVVGDTMRKIQNRYGPGLAARNVDSGATILVAGQRVGGAPRLFLVYAAGNFIEATEDSPFFQLGEHKYGKPILDRVINVDTDIQDGVICALLSMDSTIRSNLTVGMPLDLAVIRTDSLEFEQIRRIEADDPKFFEFSNAWSNALREAFSEMRMMDV</sequence>